<dbReference type="InterPro" id="IPR050952">
    <property type="entry name" value="TRIM-NHL_E3_ligases"/>
</dbReference>
<name>A0A6C0K0T0_9ZZZZ</name>
<sequence length="275" mass="30097">MGKVGTVLVLGAIAAVVAVFLINKDKGLKLKEIYGKTSDTNDNTYYVGIDDNTVNTVIKNASGTMTVLGKKASPRFGKLNGVAIDSKGENIYVTDPDNKMVRKIELSSDNVSNIEYVNLKNPWGIARDNDDNFLITDFISGKIFKYLAAANEKYVEDIFTTLTLNGPKGIAIDIENSIYIAESGKNQIVKIDSSGKSNILISSTVVINKISLKNPSFVAVDANKIVYLVDTDNNRVIMSIDLDSFFYKEQPPSNIFGDLWVDSSGRVLYDGPMLL</sequence>
<dbReference type="AlphaFoldDB" id="A0A6C0K0T0"/>
<dbReference type="Gene3D" id="2.40.10.500">
    <property type="match status" value="1"/>
</dbReference>
<reference evidence="2" key="1">
    <citation type="journal article" date="2020" name="Nature">
        <title>Giant virus diversity and host interactions through global metagenomics.</title>
        <authorList>
            <person name="Schulz F."/>
            <person name="Roux S."/>
            <person name="Paez-Espino D."/>
            <person name="Jungbluth S."/>
            <person name="Walsh D.A."/>
            <person name="Denef V.J."/>
            <person name="McMahon K.D."/>
            <person name="Konstantinidis K.T."/>
            <person name="Eloe-Fadrosh E.A."/>
            <person name="Kyrpides N.C."/>
            <person name="Woyke T."/>
        </authorList>
    </citation>
    <scope>NUCLEOTIDE SEQUENCE</scope>
    <source>
        <strain evidence="2">GVMAG-S-1101165-83</strain>
    </source>
</reference>
<dbReference type="InterPro" id="IPR011042">
    <property type="entry name" value="6-blade_b-propeller_TolB-like"/>
</dbReference>
<protein>
    <submittedName>
        <fullName evidence="2">Uncharacterized protein</fullName>
    </submittedName>
</protein>
<keyword evidence="1" id="KW-1133">Transmembrane helix</keyword>
<accession>A0A6C0K0T0</accession>
<dbReference type="PANTHER" id="PTHR24104">
    <property type="entry name" value="E3 UBIQUITIN-PROTEIN LIGASE NHLRC1-RELATED"/>
    <property type="match status" value="1"/>
</dbReference>
<dbReference type="PANTHER" id="PTHR24104:SF25">
    <property type="entry name" value="PROTEIN LIN-41"/>
    <property type="match status" value="1"/>
</dbReference>
<dbReference type="EMBL" id="MN740771">
    <property type="protein sequence ID" value="QHU10761.1"/>
    <property type="molecule type" value="Genomic_DNA"/>
</dbReference>
<evidence type="ECO:0000313" key="2">
    <source>
        <dbReference type="EMBL" id="QHU10761.1"/>
    </source>
</evidence>
<dbReference type="SUPFAM" id="SSF101898">
    <property type="entry name" value="NHL repeat"/>
    <property type="match status" value="1"/>
</dbReference>
<organism evidence="2">
    <name type="scientific">viral metagenome</name>
    <dbReference type="NCBI Taxonomy" id="1070528"/>
    <lineage>
        <taxon>unclassified sequences</taxon>
        <taxon>metagenomes</taxon>
        <taxon>organismal metagenomes</taxon>
    </lineage>
</organism>
<evidence type="ECO:0000256" key="1">
    <source>
        <dbReference type="SAM" id="Phobius"/>
    </source>
</evidence>
<keyword evidence="1" id="KW-0812">Transmembrane</keyword>
<proteinExistence type="predicted"/>
<feature type="transmembrane region" description="Helical" evidence="1">
    <location>
        <begin position="6"/>
        <end position="23"/>
    </location>
</feature>
<dbReference type="Gene3D" id="2.120.10.30">
    <property type="entry name" value="TolB, C-terminal domain"/>
    <property type="match status" value="1"/>
</dbReference>
<keyword evidence="1" id="KW-0472">Membrane</keyword>
<dbReference type="GO" id="GO:0008270">
    <property type="term" value="F:zinc ion binding"/>
    <property type="evidence" value="ECO:0007669"/>
    <property type="project" value="UniProtKB-KW"/>
</dbReference>